<dbReference type="AlphaFoldDB" id="A0A0A8ZRA5"/>
<dbReference type="EMBL" id="GBRH01258605">
    <property type="protein sequence ID" value="JAD39290.1"/>
    <property type="molecule type" value="Transcribed_RNA"/>
</dbReference>
<proteinExistence type="predicted"/>
<evidence type="ECO:0000313" key="1">
    <source>
        <dbReference type="EMBL" id="JAD39290.1"/>
    </source>
</evidence>
<reference evidence="1" key="1">
    <citation type="submission" date="2014-09" db="EMBL/GenBank/DDBJ databases">
        <authorList>
            <person name="Magalhaes I.L.F."/>
            <person name="Oliveira U."/>
            <person name="Santos F.R."/>
            <person name="Vidigal T.H.D.A."/>
            <person name="Brescovit A.D."/>
            <person name="Santos A.J."/>
        </authorList>
    </citation>
    <scope>NUCLEOTIDE SEQUENCE</scope>
    <source>
        <tissue evidence="1">Shoot tissue taken approximately 20 cm above the soil surface</tissue>
    </source>
</reference>
<reference evidence="1" key="2">
    <citation type="journal article" date="2015" name="Data Brief">
        <title>Shoot transcriptome of the giant reed, Arundo donax.</title>
        <authorList>
            <person name="Barrero R.A."/>
            <person name="Guerrero F.D."/>
            <person name="Moolhuijzen P."/>
            <person name="Goolsby J.A."/>
            <person name="Tidwell J."/>
            <person name="Bellgard S.E."/>
            <person name="Bellgard M.I."/>
        </authorList>
    </citation>
    <scope>NUCLEOTIDE SEQUENCE</scope>
    <source>
        <tissue evidence="1">Shoot tissue taken approximately 20 cm above the soil surface</tissue>
    </source>
</reference>
<sequence>MNFMVTKAWFYNCEKFFYRCRTY</sequence>
<organism evidence="1">
    <name type="scientific">Arundo donax</name>
    <name type="common">Giant reed</name>
    <name type="synonym">Donax arundinaceus</name>
    <dbReference type="NCBI Taxonomy" id="35708"/>
    <lineage>
        <taxon>Eukaryota</taxon>
        <taxon>Viridiplantae</taxon>
        <taxon>Streptophyta</taxon>
        <taxon>Embryophyta</taxon>
        <taxon>Tracheophyta</taxon>
        <taxon>Spermatophyta</taxon>
        <taxon>Magnoliopsida</taxon>
        <taxon>Liliopsida</taxon>
        <taxon>Poales</taxon>
        <taxon>Poaceae</taxon>
        <taxon>PACMAD clade</taxon>
        <taxon>Arundinoideae</taxon>
        <taxon>Arundineae</taxon>
        <taxon>Arundo</taxon>
    </lineage>
</organism>
<protein>
    <submittedName>
        <fullName evidence="1">Uncharacterized protein</fullName>
    </submittedName>
</protein>
<accession>A0A0A8ZRA5</accession>
<name>A0A0A8ZRA5_ARUDO</name>